<proteinExistence type="predicted"/>
<sequence length="135" mass="14527">MVPPLIGGISAPHCRPTTAEPDTENRTPRISESARGTGTTEVPLTRGTTDQLGWCCCLQAVLPVPRALGATAPVPDPVMDESPPTTLTFLDGRARTKMKGLDDSVVVAPEWCCTNRAGHTEKVFVLHKHINNFLL</sequence>
<protein>
    <submittedName>
        <fullName evidence="1">Uncharacterized protein</fullName>
    </submittedName>
</protein>
<accession>M7ZAY4</accession>
<gene>
    <name evidence="1" type="ORF">TRIUR3_12032</name>
</gene>
<evidence type="ECO:0000313" key="1">
    <source>
        <dbReference type="EMBL" id="EMS45269.1"/>
    </source>
</evidence>
<reference evidence="1" key="1">
    <citation type="journal article" date="2013" name="Nature">
        <title>Draft genome of the wheat A-genome progenitor Triticum urartu.</title>
        <authorList>
            <person name="Ling H.Q."/>
            <person name="Zhao S."/>
            <person name="Liu D."/>
            <person name="Wang J."/>
            <person name="Sun H."/>
            <person name="Zhang C."/>
            <person name="Fan H."/>
            <person name="Li D."/>
            <person name="Dong L."/>
            <person name="Tao Y."/>
            <person name="Gao C."/>
            <person name="Wu H."/>
            <person name="Li Y."/>
            <person name="Cui Y."/>
            <person name="Guo X."/>
            <person name="Zheng S."/>
            <person name="Wang B."/>
            <person name="Yu K."/>
            <person name="Liang Q."/>
            <person name="Yang W."/>
            <person name="Lou X."/>
            <person name="Chen J."/>
            <person name="Feng M."/>
            <person name="Jian J."/>
            <person name="Zhang X."/>
            <person name="Luo G."/>
            <person name="Jiang Y."/>
            <person name="Liu J."/>
            <person name="Wang Z."/>
            <person name="Sha Y."/>
            <person name="Zhang B."/>
            <person name="Wu H."/>
            <person name="Tang D."/>
            <person name="Shen Q."/>
            <person name="Xue P."/>
            <person name="Zou S."/>
            <person name="Wang X."/>
            <person name="Liu X."/>
            <person name="Wang F."/>
            <person name="Yang Y."/>
            <person name="An X."/>
            <person name="Dong Z."/>
            <person name="Zhang K."/>
            <person name="Zhang X."/>
            <person name="Luo M.C."/>
            <person name="Dvorak J."/>
            <person name="Tong Y."/>
            <person name="Wang J."/>
            <person name="Yang H."/>
            <person name="Li Z."/>
            <person name="Wang D."/>
            <person name="Zhang A."/>
            <person name="Wang J."/>
        </authorList>
    </citation>
    <scope>NUCLEOTIDE SEQUENCE</scope>
</reference>
<name>M7ZAY4_TRIUA</name>
<dbReference type="AlphaFoldDB" id="M7ZAY4"/>
<dbReference type="EMBL" id="KD288723">
    <property type="protein sequence ID" value="EMS45269.1"/>
    <property type="molecule type" value="Genomic_DNA"/>
</dbReference>
<organism evidence="1">
    <name type="scientific">Triticum urartu</name>
    <name type="common">Red wild einkorn</name>
    <name type="synonym">Crithodium urartu</name>
    <dbReference type="NCBI Taxonomy" id="4572"/>
    <lineage>
        <taxon>Eukaryota</taxon>
        <taxon>Viridiplantae</taxon>
        <taxon>Streptophyta</taxon>
        <taxon>Embryophyta</taxon>
        <taxon>Tracheophyta</taxon>
        <taxon>Spermatophyta</taxon>
        <taxon>Magnoliopsida</taxon>
        <taxon>Liliopsida</taxon>
        <taxon>Poales</taxon>
        <taxon>Poaceae</taxon>
        <taxon>BOP clade</taxon>
        <taxon>Pooideae</taxon>
        <taxon>Triticodae</taxon>
        <taxon>Triticeae</taxon>
        <taxon>Triticinae</taxon>
        <taxon>Triticum</taxon>
    </lineage>
</organism>